<evidence type="ECO:0000313" key="2">
    <source>
        <dbReference type="Proteomes" id="UP000050443"/>
    </source>
</evidence>
<dbReference type="AlphaFoldDB" id="A0A0Q0SE01"/>
<gene>
    <name evidence="1" type="ORF">RC62_3583</name>
</gene>
<dbReference type="EMBL" id="JRLF01000006">
    <property type="protein sequence ID" value="KQB42576.1"/>
    <property type="molecule type" value="Genomic_DNA"/>
</dbReference>
<protein>
    <submittedName>
        <fullName evidence="1">Uncharacterized protein</fullName>
    </submittedName>
</protein>
<reference evidence="1 2" key="1">
    <citation type="submission" date="2014-09" db="EMBL/GenBank/DDBJ databases">
        <title>Genome sequence of Flavobacterium aquidurense RC62.</title>
        <authorList>
            <person name="Kim J.F."/>
            <person name="Kwak M.-J."/>
        </authorList>
    </citation>
    <scope>NUCLEOTIDE SEQUENCE [LARGE SCALE GENOMIC DNA]</scope>
    <source>
        <strain evidence="1 2">RC62</strain>
    </source>
</reference>
<dbReference type="Proteomes" id="UP000050443">
    <property type="component" value="Unassembled WGS sequence"/>
</dbReference>
<comment type="caution">
    <text evidence="1">The sequence shown here is derived from an EMBL/GenBank/DDBJ whole genome shotgun (WGS) entry which is preliminary data.</text>
</comment>
<name>A0A0Q0SE01_9FLAO</name>
<dbReference type="RefSeq" id="WP_055092575.1">
    <property type="nucleotide sequence ID" value="NZ_JRLF01000006.1"/>
</dbReference>
<accession>A0A0Q0SE01</accession>
<dbReference type="STRING" id="362413.RC62_3583"/>
<dbReference type="OrthoDB" id="8563833at2"/>
<proteinExistence type="predicted"/>
<evidence type="ECO:0000313" key="1">
    <source>
        <dbReference type="EMBL" id="KQB42576.1"/>
    </source>
</evidence>
<sequence>MQIIEKKWEDKIFPDIKDGLVIVFKIPVSADKKDSGQIFAEMFWKNAPGESYAIPPMVFSSKSNIYYTFKNGITIIGMLQWEKINNPNIIDTDGIWSNFKYYKKDFQTYIWHTEGFLISFNPRKKPEDIIPIPVPIEIIEEDEPIDPNIILKPANGANLYSDLFPYVYISGWPKISETDKKDNFFGYTIKNSSPPLNTFYDQLKVLKAAENRSRMQNEAILFLEGAPPYQNQFVYQVNKLPGYIGSFTALYNHLETTKSTENVVILVCNFLKTDVISIVDYLNSMGYNESKERLWDSYFALLIEMGYKSSDLESIIKNLTICNYLETIFSHLNSKKTATILQNATLYNLFHATILLDKAIFPLPPDSTSPPQPMPIPLIPYAIGNLQLVKYKLLRYEMGELAHITSVMPGEKRKVVNRKLDRITDKEETTTYNETTSDDKTTEKIHDFSKELWKAIAETTQTSNYPDPGLVSTYGPPTNITIMGSYTKAQTTQTPEKKQIALYAKKVLNLTTQRISEKINKVRSHTQLKEFEDTATSILDNSSGKDPAYGMYSWLNKVYKAKVVNYGNRMLFTFLIPNPAANYISQVKIIEGNNLTEPLSPAELHIKTYQDITPDNYLALCQYYQLKTFPLAPNSQLVISDIMQSGESKLIGIPKGYEASQATINYAFGEGNGTTVINGFIGKSSFSFDQSKGNTGTQNFDLNKEQNSIAVGIVSSNCISVSPPEPPGDFQLSVEIISLLNAENLLSWQISIYQLISAAYNEQYVIYNQKSNVSHGKDERVNPLKDYLIVKQELEKAVRQQLQNHIMSTVGLPADYNPQTTPPGINYNYPENMQYINSSLEWNEMTYTFLDEYDSQNELFAVSSLSPDYFSGFLKAAYARVTIPVAPQYNYGFLYFLSTGFVWSSADHFAPCFDDSQVENNTSTDQATIIQELKNVFKEPNLPEKTIDSWEVVIPTSMQMLQKNNSLKVQNYE</sequence>
<dbReference type="PATRIC" id="fig|362413.3.peg.3508"/>
<organism evidence="1 2">
    <name type="scientific">Flavobacterium aquidurense</name>
    <dbReference type="NCBI Taxonomy" id="362413"/>
    <lineage>
        <taxon>Bacteria</taxon>
        <taxon>Pseudomonadati</taxon>
        <taxon>Bacteroidota</taxon>
        <taxon>Flavobacteriia</taxon>
        <taxon>Flavobacteriales</taxon>
        <taxon>Flavobacteriaceae</taxon>
        <taxon>Flavobacterium</taxon>
    </lineage>
</organism>